<dbReference type="OrthoDB" id="9777715at2"/>
<comment type="caution">
    <text evidence="3">The sequence shown here is derived from an EMBL/GenBank/DDBJ whole genome shotgun (WGS) entry which is preliminary data.</text>
</comment>
<proteinExistence type="predicted"/>
<evidence type="ECO:0000313" key="4">
    <source>
        <dbReference type="Proteomes" id="UP000445582"/>
    </source>
</evidence>
<gene>
    <name evidence="3" type="ORF">GRI48_01975</name>
</gene>
<feature type="transmembrane region" description="Helical" evidence="2">
    <location>
        <begin position="55"/>
        <end position="74"/>
    </location>
</feature>
<evidence type="ECO:0000313" key="3">
    <source>
        <dbReference type="EMBL" id="MXO61769.1"/>
    </source>
</evidence>
<reference evidence="3 4" key="1">
    <citation type="submission" date="2019-12" db="EMBL/GenBank/DDBJ databases">
        <title>Genomic-based taxomic classification of the family Erythrobacteraceae.</title>
        <authorList>
            <person name="Xu L."/>
        </authorList>
    </citation>
    <scope>NUCLEOTIDE SEQUENCE [LARGE SCALE GENOMIC DNA]</scope>
    <source>
        <strain evidence="3 4">MCCC 1A09965</strain>
    </source>
</reference>
<keyword evidence="2" id="KW-0812">Transmembrane</keyword>
<protein>
    <submittedName>
        <fullName evidence="3">ATPase</fullName>
    </submittedName>
</protein>
<dbReference type="RefSeq" id="WP_160670654.1">
    <property type="nucleotide sequence ID" value="NZ_WTYN01000001.1"/>
</dbReference>
<keyword evidence="2" id="KW-1133">Transmembrane helix</keyword>
<dbReference type="AlphaFoldDB" id="A0A844YEI6"/>
<evidence type="ECO:0000256" key="1">
    <source>
        <dbReference type="SAM" id="Coils"/>
    </source>
</evidence>
<sequence>MTSGTHIRAVDETKPGKDLLAEDAPLELDQPADSDGEWVDWVDEPAATARRPMDYLLPAVFGLAIAGWTGFFAFVRRAEILAGASGEQWIGFITQWAIPVLLVIAVWLLAMRLSRREAARFGDAAAALSSEARELETRLSVVNRELSLAREFLGEQSRELDFLGRTAADRLSTHADRLQALIHDNSAQLDTIASVSTSAVENMDRLRDDLPVIANSARDVTNRIAGAGREAHIQVADLVTEFERLQEIGEASEKQVASFRSRVDDAVAAFHQQAGQLGDVADQRFAALRDRSDQFRHELAAREVDALAAMRTRADQLDEQIAAARLALEAEEEEALKSLRSRVETLRDEAGTISRSVRNAEDHAATAWQGQIEQIRARLVEAIEEIQRIDALALENAQAKMAGLRQEAENIDAKLIERNAVFASELEKRQKIFADDEASAIAALHERLAFLDEQVASRQDARIEQARTFAGESDALVARIDGLGEALDAMAERAIQVESVLGTGADTLHAKLGESREAIDATKTVLADLTEASVRLLELIQAGSQHSKGELVESIGVANRQLEQIEERGQAMRLMLEASEERGKSLSDYVIRARTVSEETAGHIDRLHEGFDQRNRQHMHELGRLQEQLVTLSTQSDALSQRARTELSEAIEQLEGAVRAVGSSLAETSRDNVRKLADEVGEESAKAVERALSEHTRQSISDVEQAAARASTVSREAAGQLRDQLVKVDELAGNLEARVARARERAEENTGNDFARRMALITESLNSNAIDISKALDSEIPDTTWASYLRGDRSIFTRRAVRLVDNVSARDIAEIYDNDTAFRDQVARYVADFEAMLRSVLSTRDGNALGVTLLGSDMGKLYVVLAQAIERLRD</sequence>
<accession>A0A844YEI6</accession>
<dbReference type="Proteomes" id="UP000445582">
    <property type="component" value="Unassembled WGS sequence"/>
</dbReference>
<keyword evidence="1" id="KW-0175">Coiled coil</keyword>
<keyword evidence="4" id="KW-1185">Reference proteome</keyword>
<dbReference type="EMBL" id="WTYN01000001">
    <property type="protein sequence ID" value="MXO61769.1"/>
    <property type="molecule type" value="Genomic_DNA"/>
</dbReference>
<name>A0A844YEI6_9SPHN</name>
<feature type="coiled-coil region" evidence="1">
    <location>
        <begin position="307"/>
        <end position="414"/>
    </location>
</feature>
<feature type="transmembrane region" description="Helical" evidence="2">
    <location>
        <begin position="89"/>
        <end position="110"/>
    </location>
</feature>
<organism evidence="3 4">
    <name type="scientific">Qipengyuania oceanensis</name>
    <dbReference type="NCBI Taxonomy" id="1463597"/>
    <lineage>
        <taxon>Bacteria</taxon>
        <taxon>Pseudomonadati</taxon>
        <taxon>Pseudomonadota</taxon>
        <taxon>Alphaproteobacteria</taxon>
        <taxon>Sphingomonadales</taxon>
        <taxon>Erythrobacteraceae</taxon>
        <taxon>Qipengyuania</taxon>
    </lineage>
</organism>
<evidence type="ECO:0000256" key="2">
    <source>
        <dbReference type="SAM" id="Phobius"/>
    </source>
</evidence>
<feature type="coiled-coil region" evidence="1">
    <location>
        <begin position="725"/>
        <end position="752"/>
    </location>
</feature>
<keyword evidence="2" id="KW-0472">Membrane</keyword>